<comment type="caution">
    <text evidence="2">The sequence shown here is derived from an EMBL/GenBank/DDBJ whole genome shotgun (WGS) entry which is preliminary data.</text>
</comment>
<dbReference type="RefSeq" id="WP_132155484.1">
    <property type="nucleotide sequence ID" value="NZ_SLWR01000013.1"/>
</dbReference>
<dbReference type="AlphaFoldDB" id="A0A4R2IEF2"/>
<name>A0A4R2IEF2_9ACTN</name>
<dbReference type="Pfam" id="PF20248">
    <property type="entry name" value="DUF6603"/>
    <property type="match status" value="1"/>
</dbReference>
<dbReference type="OrthoDB" id="535891at2"/>
<proteinExistence type="predicted"/>
<evidence type="ECO:0000313" key="3">
    <source>
        <dbReference type="Proteomes" id="UP000295573"/>
    </source>
</evidence>
<organism evidence="2 3">
    <name type="scientific">Kribbella antiqua</name>
    <dbReference type="NCBI Taxonomy" id="2512217"/>
    <lineage>
        <taxon>Bacteria</taxon>
        <taxon>Bacillati</taxon>
        <taxon>Actinomycetota</taxon>
        <taxon>Actinomycetes</taxon>
        <taxon>Propionibacteriales</taxon>
        <taxon>Kribbellaceae</taxon>
        <taxon>Kribbella</taxon>
    </lineage>
</organism>
<reference evidence="2 3" key="1">
    <citation type="journal article" date="2015" name="Stand. Genomic Sci.">
        <title>Genomic Encyclopedia of Bacterial and Archaeal Type Strains, Phase III: the genomes of soil and plant-associated and newly described type strains.</title>
        <authorList>
            <person name="Whitman W.B."/>
            <person name="Woyke T."/>
            <person name="Klenk H.P."/>
            <person name="Zhou Y."/>
            <person name="Lilburn T.G."/>
            <person name="Beck B.J."/>
            <person name="De Vos P."/>
            <person name="Vandamme P."/>
            <person name="Eisen J.A."/>
            <person name="Garrity G."/>
            <person name="Hugenholtz P."/>
            <person name="Kyrpides N.C."/>
        </authorList>
    </citation>
    <scope>NUCLEOTIDE SEQUENCE [LARGE SCALE GENOMIC DNA]</scope>
    <source>
        <strain evidence="2 3">VKM Ac-2541</strain>
    </source>
</reference>
<feature type="domain" description="DUF6603" evidence="1">
    <location>
        <begin position="424"/>
        <end position="986"/>
    </location>
</feature>
<dbReference type="EMBL" id="SLWR01000013">
    <property type="protein sequence ID" value="TCO42566.1"/>
    <property type="molecule type" value="Genomic_DNA"/>
</dbReference>
<evidence type="ECO:0000259" key="1">
    <source>
        <dbReference type="Pfam" id="PF20248"/>
    </source>
</evidence>
<gene>
    <name evidence="2" type="ORF">EV646_113188</name>
</gene>
<keyword evidence="3" id="KW-1185">Reference proteome</keyword>
<protein>
    <recommendedName>
        <fullName evidence="1">DUF6603 domain-containing protein</fullName>
    </recommendedName>
</protein>
<evidence type="ECO:0000313" key="2">
    <source>
        <dbReference type="EMBL" id="TCO42566.1"/>
    </source>
</evidence>
<accession>A0A4R2IEF2</accession>
<dbReference type="Proteomes" id="UP000295573">
    <property type="component" value="Unassembled WGS sequence"/>
</dbReference>
<sequence length="1132" mass="119538">MAEDPGTLAAIAASLARVVQPLEDRLAGGDLRLLLAELGLNLPSSIDADAALGAAGQSAMQRLTDLPAIITALAEAVSDEDTAAIVGKALELANAVGGVVKDLTSLANTIKSLAGTDIPAAELNQFADQLPGRLVDYLLVRNLEELPGVAAALDFVGFIERIDAPAADAAHPAFVRRVVQIGQLTAFLADPAAQLKAKYQWGDPAFTGLPLLQKITSLLTGAGVPAVLDLAGPTPVLDVMVLEVSPKLDAPMGLRVRIAHPLVIDPAPFSQDDWEISISLNTQLEPGVEIIIQPDDGVSLKPIGTTPVQGDLTVRWQGGSPTGTPYVVIGEPGGSRLEVRQFGATAKVGFAWNSALSQGEGTWKIGGDVKGGKLVVSLAGADGFLGSILGGFGLESDFDLGMGFSSAEGLFFSGSATLDIQLPLHVQLGPVELSALTITVGLGDSSFPIGLRTNLKAALGPLQGVIEQVGVGAEVSLPADRQGNAGPVDFELKFLPPKGVGLSLDVGVVKGGGYLFIDPERGEYAGALELALFGVVTVKAIGIISTRMPDGSTGFSLLIAMSVEFGTGIQLGFGFTLLAVGGIVGLNRTMNLQALADGVRTGAIESVMFPRDIIANAPKIISDLRTFFPPRNGKFLIGPMLKLGWGTPTVASISLGIIIEIPGNLAVVGVVKVAIPADDVALIVLQVSFIGAIEPDKKRVWFFASLFESRIMFLTIEGEMGLLVAFGDDANFVLSVGGFHPRFAPPPLPFPSPRRVAIDLINTPVARVRIEGYFAVTTNTVQFGARIEVFFGLSALNVQGHLAIDALFQFSPFYFVVEISASFSVKAFGVGVFSVGIRGTLQGPAPWNIKGHGSISLLFFDIGVDFEKTWGDARNTELPPVAVLPILESELKKVENWRAILPAGTNLLVSLRPMPAAEVALILHPVGVLRISQRAVPLDLKLDKVGAQKPSDVSKLSVVVTGGGLARKDDAFEPFAPAQFQNFTDAEKLSKPAFAPEHSGVDLSAAGDDVRSSVMVRRVVRYEEIIIDTLYRRFARRFRGYFGVLFSFFLNGAAVAHCELSKAVKTKLQPFEDKIDVRPETFTVAMQSTNRAYSTASFYSEASAREFMASQVAVDPDLADAVHVIPSFEVAL</sequence>
<dbReference type="InterPro" id="IPR046538">
    <property type="entry name" value="DUF6603"/>
</dbReference>